<comment type="catalytic activity">
    <reaction evidence="7">
        <text>L-dopachrome = 5,6-dihydroxyindole-2-carboxylate</text>
        <dbReference type="Rhea" id="RHEA:13041"/>
        <dbReference type="ChEBI" id="CHEBI:16875"/>
        <dbReference type="ChEBI" id="CHEBI:57509"/>
        <dbReference type="EC" id="5.3.3.12"/>
    </reaction>
</comment>
<evidence type="ECO:0000256" key="10">
    <source>
        <dbReference type="ARBA" id="ARBA00041631"/>
    </source>
</evidence>
<dbReference type="AlphaFoldDB" id="A0A1S3H1Q2"/>
<dbReference type="KEGG" id="lak:106150929"/>
<evidence type="ECO:0000256" key="9">
    <source>
        <dbReference type="ARBA" id="ARBA00039086"/>
    </source>
</evidence>
<evidence type="ECO:0000313" key="14">
    <source>
        <dbReference type="RefSeq" id="XP_013379411.1"/>
    </source>
</evidence>
<dbReference type="RefSeq" id="XP_013379411.1">
    <property type="nucleotide sequence ID" value="XM_013523957.1"/>
</dbReference>
<dbReference type="GO" id="GO:0050178">
    <property type="term" value="F:phenylpyruvate tautomerase activity"/>
    <property type="evidence" value="ECO:0007669"/>
    <property type="project" value="UniProtKB-EC"/>
</dbReference>
<reference evidence="14" key="1">
    <citation type="submission" date="2025-08" db="UniProtKB">
        <authorList>
            <consortium name="RefSeq"/>
        </authorList>
    </citation>
    <scope>IDENTIFICATION</scope>
    <source>
        <tissue evidence="14">Gonads</tissue>
    </source>
</reference>
<keyword evidence="3" id="KW-0202">Cytokine</keyword>
<evidence type="ECO:0000256" key="11">
    <source>
        <dbReference type="ARBA" id="ARBA00041912"/>
    </source>
</evidence>
<dbReference type="Gene3D" id="3.30.429.10">
    <property type="entry name" value="Macrophage Migration Inhibitory Factor"/>
    <property type="match status" value="1"/>
</dbReference>
<keyword evidence="13" id="KW-1185">Reference proteome</keyword>
<accession>A0A1S3H1Q2</accession>
<evidence type="ECO:0000256" key="1">
    <source>
        <dbReference type="ARBA" id="ARBA00004613"/>
    </source>
</evidence>
<organism evidence="13 14">
    <name type="scientific">Lingula anatina</name>
    <name type="common">Brachiopod</name>
    <name type="synonym">Lingula unguis</name>
    <dbReference type="NCBI Taxonomy" id="7574"/>
    <lineage>
        <taxon>Eukaryota</taxon>
        <taxon>Metazoa</taxon>
        <taxon>Spiralia</taxon>
        <taxon>Lophotrochozoa</taxon>
        <taxon>Brachiopoda</taxon>
        <taxon>Linguliformea</taxon>
        <taxon>Lingulata</taxon>
        <taxon>Lingulida</taxon>
        <taxon>Linguloidea</taxon>
        <taxon>Lingulidae</taxon>
        <taxon>Lingula</taxon>
    </lineage>
</organism>
<dbReference type="InParanoid" id="A0A1S3H1Q2"/>
<dbReference type="OMA" id="YINFFDM"/>
<comment type="subcellular location">
    <subcellularLocation>
        <location evidence="1">Secreted</location>
    </subcellularLocation>
</comment>
<dbReference type="EC" id="5.3.2.1" evidence="9"/>
<sequence>MPCLVIHTNVAKPASTDAFFEEATKTVASLTGKPAAYIQVRLQTDQQMSFGGSTEPTAEVTLGNVGNIKTSTEKCSSAICELLKKQLGIPSNRVYVFFTVFQGSNVGYDGRTF</sequence>
<name>A0A1S3H1Q2_LINAN</name>
<dbReference type="GO" id="GO:0004167">
    <property type="term" value="F:dopachrome isomerase activity"/>
    <property type="evidence" value="ECO:0007669"/>
    <property type="project" value="UniProtKB-EC"/>
</dbReference>
<dbReference type="PANTHER" id="PTHR11954:SF6">
    <property type="entry name" value="MACROPHAGE MIGRATION INHIBITORY FACTOR"/>
    <property type="match status" value="1"/>
</dbReference>
<evidence type="ECO:0000256" key="2">
    <source>
        <dbReference type="ARBA" id="ARBA00005851"/>
    </source>
</evidence>
<dbReference type="InterPro" id="IPR001398">
    <property type="entry name" value="Macrophage_inhib_fac"/>
</dbReference>
<comment type="catalytic activity">
    <reaction evidence="6">
        <text>3-phenylpyruvate = enol-phenylpyruvate</text>
        <dbReference type="Rhea" id="RHEA:17097"/>
        <dbReference type="ChEBI" id="CHEBI:16815"/>
        <dbReference type="ChEBI" id="CHEBI:18005"/>
        <dbReference type="EC" id="5.3.2.1"/>
    </reaction>
</comment>
<protein>
    <recommendedName>
        <fullName evidence="12">L-dopachrome isomerase</fullName>
        <ecNumber evidence="9">5.3.2.1</ecNumber>
        <ecNumber evidence="8">5.3.3.12</ecNumber>
    </recommendedName>
    <alternativeName>
        <fullName evidence="10">L-dopachrome tautomerase</fullName>
    </alternativeName>
    <alternativeName>
        <fullName evidence="11">Phenylpyruvate tautomerase</fullName>
    </alternativeName>
</protein>
<evidence type="ECO:0000256" key="7">
    <source>
        <dbReference type="ARBA" id="ARBA00036823"/>
    </source>
</evidence>
<dbReference type="GO" id="GO:0005615">
    <property type="term" value="C:extracellular space"/>
    <property type="evidence" value="ECO:0007669"/>
    <property type="project" value="UniProtKB-KW"/>
</dbReference>
<dbReference type="InterPro" id="IPR014347">
    <property type="entry name" value="Tautomerase/MIF_sf"/>
</dbReference>
<dbReference type="OrthoDB" id="255819at2759"/>
<dbReference type="Proteomes" id="UP000085678">
    <property type="component" value="Unplaced"/>
</dbReference>
<evidence type="ECO:0000256" key="8">
    <source>
        <dbReference type="ARBA" id="ARBA00038932"/>
    </source>
</evidence>
<evidence type="ECO:0000256" key="5">
    <source>
        <dbReference type="ARBA" id="ARBA00023235"/>
    </source>
</evidence>
<evidence type="ECO:0000256" key="4">
    <source>
        <dbReference type="ARBA" id="ARBA00022525"/>
    </source>
</evidence>
<evidence type="ECO:0000313" key="13">
    <source>
        <dbReference type="Proteomes" id="UP000085678"/>
    </source>
</evidence>
<evidence type="ECO:0000256" key="12">
    <source>
        <dbReference type="ARBA" id="ARBA00042730"/>
    </source>
</evidence>
<dbReference type="PANTHER" id="PTHR11954">
    <property type="entry name" value="D-DOPACHROME DECARBOXYLASE"/>
    <property type="match status" value="1"/>
</dbReference>
<keyword evidence="4" id="KW-0964">Secreted</keyword>
<dbReference type="GeneID" id="106150929"/>
<gene>
    <name evidence="14" type="primary">LOC106150929</name>
</gene>
<dbReference type="GO" id="GO:0005125">
    <property type="term" value="F:cytokine activity"/>
    <property type="evidence" value="ECO:0007669"/>
    <property type="project" value="UniProtKB-KW"/>
</dbReference>
<evidence type="ECO:0000256" key="6">
    <source>
        <dbReference type="ARBA" id="ARBA00036735"/>
    </source>
</evidence>
<comment type="similarity">
    <text evidence="2">Belongs to the MIF family.</text>
</comment>
<proteinExistence type="inferred from homology"/>
<dbReference type="SUPFAM" id="SSF55331">
    <property type="entry name" value="Tautomerase/MIF"/>
    <property type="match status" value="1"/>
</dbReference>
<keyword evidence="5" id="KW-0413">Isomerase</keyword>
<dbReference type="EC" id="5.3.3.12" evidence="8"/>
<dbReference type="Pfam" id="PF01187">
    <property type="entry name" value="MIF"/>
    <property type="match status" value="1"/>
</dbReference>
<dbReference type="STRING" id="7574.A0A1S3H1Q2"/>
<evidence type="ECO:0000256" key="3">
    <source>
        <dbReference type="ARBA" id="ARBA00022514"/>
    </source>
</evidence>